<proteinExistence type="inferred from homology"/>
<dbReference type="Gene3D" id="3.20.20.70">
    <property type="entry name" value="Aldolase class I"/>
    <property type="match status" value="1"/>
</dbReference>
<keyword evidence="3" id="KW-0288">FMN</keyword>
<name>A0A3A2ZM72_9EURO</name>
<dbReference type="SUPFAM" id="SSF51395">
    <property type="entry name" value="FMN-linked oxidoreductases"/>
    <property type="match status" value="1"/>
</dbReference>
<dbReference type="STRING" id="2070753.A0A3A2ZM72"/>
<comment type="caution">
    <text evidence="5">The sequence shown here is derived from an EMBL/GenBank/DDBJ whole genome shotgun (WGS) entry which is preliminary data.</text>
</comment>
<evidence type="ECO:0000313" key="5">
    <source>
        <dbReference type="EMBL" id="RJE22487.1"/>
    </source>
</evidence>
<dbReference type="PANTHER" id="PTHR43656:SF5">
    <property type="entry name" value="NADH:FLAVIN OXIDOREDUCTASE_NADH OXIDASE N-TERMINAL DOMAIN-CONTAINING PROTEIN"/>
    <property type="match status" value="1"/>
</dbReference>
<evidence type="ECO:0000256" key="3">
    <source>
        <dbReference type="ARBA" id="ARBA00022643"/>
    </source>
</evidence>
<dbReference type="EMBL" id="MVGC01000166">
    <property type="protein sequence ID" value="RJE22487.1"/>
    <property type="molecule type" value="Genomic_DNA"/>
</dbReference>
<dbReference type="InterPro" id="IPR051799">
    <property type="entry name" value="NADH_flavin_oxidoreductase"/>
</dbReference>
<protein>
    <recommendedName>
        <fullName evidence="7">NADH:flavin oxidoreductase/NADH oxidase N-terminal domain-containing protein</fullName>
    </recommendedName>
</protein>
<evidence type="ECO:0000256" key="1">
    <source>
        <dbReference type="ARBA" id="ARBA00005979"/>
    </source>
</evidence>
<dbReference type="GO" id="GO:0016491">
    <property type="term" value="F:oxidoreductase activity"/>
    <property type="evidence" value="ECO:0007669"/>
    <property type="project" value="UniProtKB-KW"/>
</dbReference>
<keyword evidence="4" id="KW-0560">Oxidoreductase</keyword>
<evidence type="ECO:0000256" key="2">
    <source>
        <dbReference type="ARBA" id="ARBA00022630"/>
    </source>
</evidence>
<sequence length="126" mass="14111">MSSQSSPLLKPLFFHFSQRTAQNRLLKAAMTERLASWDPRLPNKRGIPSPELINLYRRWGEGGYGLILTDNIMIDPINLEAPGNLVIPTDPADLPRRTQAWSQLAREARKNGSLIIGPVVPPRETS</sequence>
<dbReference type="AlphaFoldDB" id="A0A3A2ZM72"/>
<evidence type="ECO:0008006" key="7">
    <source>
        <dbReference type="Google" id="ProtNLM"/>
    </source>
</evidence>
<reference evidence="6" key="1">
    <citation type="submission" date="2017-02" db="EMBL/GenBank/DDBJ databases">
        <authorList>
            <person name="Tafer H."/>
            <person name="Lopandic K."/>
        </authorList>
    </citation>
    <scope>NUCLEOTIDE SEQUENCE [LARGE SCALE GENOMIC DNA]</scope>
    <source>
        <strain evidence="6">CBS 366.77</strain>
    </source>
</reference>
<dbReference type="InterPro" id="IPR013785">
    <property type="entry name" value="Aldolase_TIM"/>
</dbReference>
<organism evidence="5 6">
    <name type="scientific">Aspergillus sclerotialis</name>
    <dbReference type="NCBI Taxonomy" id="2070753"/>
    <lineage>
        <taxon>Eukaryota</taxon>
        <taxon>Fungi</taxon>
        <taxon>Dikarya</taxon>
        <taxon>Ascomycota</taxon>
        <taxon>Pezizomycotina</taxon>
        <taxon>Eurotiomycetes</taxon>
        <taxon>Eurotiomycetidae</taxon>
        <taxon>Eurotiales</taxon>
        <taxon>Aspergillaceae</taxon>
        <taxon>Aspergillus</taxon>
        <taxon>Aspergillus subgen. Polypaecilum</taxon>
    </lineage>
</organism>
<accession>A0A3A2ZM72</accession>
<keyword evidence="2" id="KW-0285">Flavoprotein</keyword>
<comment type="similarity">
    <text evidence="1">Belongs to the NADH:flavin oxidoreductase/NADH oxidase family.</text>
</comment>
<dbReference type="OrthoDB" id="1663137at2759"/>
<dbReference type="PANTHER" id="PTHR43656">
    <property type="entry name" value="BINDING OXIDOREDUCTASE, PUTATIVE (AFU_ORTHOLOGUE AFUA_2G08260)-RELATED"/>
    <property type="match status" value="1"/>
</dbReference>
<keyword evidence="6" id="KW-1185">Reference proteome</keyword>
<gene>
    <name evidence="5" type="ORF">PHISCL_05173</name>
</gene>
<evidence type="ECO:0000313" key="6">
    <source>
        <dbReference type="Proteomes" id="UP000266188"/>
    </source>
</evidence>
<dbReference type="Proteomes" id="UP000266188">
    <property type="component" value="Unassembled WGS sequence"/>
</dbReference>
<evidence type="ECO:0000256" key="4">
    <source>
        <dbReference type="ARBA" id="ARBA00023002"/>
    </source>
</evidence>